<dbReference type="Proteomes" id="UP000029920">
    <property type="component" value="Unassembled WGS sequence"/>
</dbReference>
<sequence>MKNESNNFSLIPNLPSSTLFLSLSVINVLNTSLGADSWATSGTITLKNSGTIDTITSTGGTNNKIVGNQNGVKYNNLVINEGTRFYRWTNNAG</sequence>
<comment type="caution">
    <text evidence="1">The sequence shown here is derived from an EMBL/GenBank/DDBJ whole genome shotgun (WGS) entry which is preliminary data.</text>
</comment>
<evidence type="ECO:0000313" key="2">
    <source>
        <dbReference type="Proteomes" id="UP000029920"/>
    </source>
</evidence>
<accession>A0A4U8UD42</accession>
<dbReference type="RefSeq" id="WP_034554184.1">
    <property type="nucleotide sequence ID" value="NZ_JRPC02000014.1"/>
</dbReference>
<gene>
    <name evidence="1" type="ORF">LS72_006340</name>
</gene>
<keyword evidence="2" id="KW-1185">Reference proteome</keyword>
<organism evidence="1 2">
    <name type="scientific">Helicobacter apodemus</name>
    <dbReference type="NCBI Taxonomy" id="135569"/>
    <lineage>
        <taxon>Bacteria</taxon>
        <taxon>Pseudomonadati</taxon>
        <taxon>Campylobacterota</taxon>
        <taxon>Epsilonproteobacteria</taxon>
        <taxon>Campylobacterales</taxon>
        <taxon>Helicobacteraceae</taxon>
        <taxon>Helicobacter</taxon>
    </lineage>
</organism>
<evidence type="ECO:0000313" key="1">
    <source>
        <dbReference type="EMBL" id="TLE15694.1"/>
    </source>
</evidence>
<reference evidence="1 2" key="1">
    <citation type="journal article" date="2014" name="Genome Announc.">
        <title>Draft genome sequences of eight enterohepatic helicobacter species isolated from both laboratory and wild rodents.</title>
        <authorList>
            <person name="Sheh A."/>
            <person name="Shen Z."/>
            <person name="Fox J.G."/>
        </authorList>
    </citation>
    <scope>NUCLEOTIDE SEQUENCE [LARGE SCALE GENOMIC DNA]</scope>
    <source>
        <strain evidence="1 2">MIT-03-7007</strain>
    </source>
</reference>
<dbReference type="AlphaFoldDB" id="A0A4U8UD42"/>
<proteinExistence type="predicted"/>
<dbReference type="EMBL" id="JRPC02000014">
    <property type="protein sequence ID" value="TLE15694.1"/>
    <property type="molecule type" value="Genomic_DNA"/>
</dbReference>
<protein>
    <submittedName>
        <fullName evidence="1">Uncharacterized protein</fullName>
    </submittedName>
</protein>
<name>A0A4U8UD42_9HELI</name>